<evidence type="ECO:0000313" key="6">
    <source>
        <dbReference type="EMBL" id="MDO6414201.1"/>
    </source>
</evidence>
<dbReference type="SUPFAM" id="SSF52172">
    <property type="entry name" value="CheY-like"/>
    <property type="match status" value="1"/>
</dbReference>
<evidence type="ECO:0000256" key="2">
    <source>
        <dbReference type="ARBA" id="ARBA00023125"/>
    </source>
</evidence>
<gene>
    <name evidence="6" type="ORF">Q4F19_07390</name>
</gene>
<dbReference type="InterPro" id="IPR000792">
    <property type="entry name" value="Tscrpt_reg_LuxR_C"/>
</dbReference>
<dbReference type="SMART" id="SM00421">
    <property type="entry name" value="HTH_LUXR"/>
    <property type="match status" value="1"/>
</dbReference>
<dbReference type="Proteomes" id="UP001169764">
    <property type="component" value="Unassembled WGS sequence"/>
</dbReference>
<evidence type="ECO:0000256" key="1">
    <source>
        <dbReference type="ARBA" id="ARBA00022553"/>
    </source>
</evidence>
<dbReference type="PROSITE" id="PS50110">
    <property type="entry name" value="RESPONSE_REGULATORY"/>
    <property type="match status" value="1"/>
</dbReference>
<organism evidence="6 7">
    <name type="scientific">Sphingomonas natans</name>
    <dbReference type="NCBI Taxonomy" id="3063330"/>
    <lineage>
        <taxon>Bacteria</taxon>
        <taxon>Pseudomonadati</taxon>
        <taxon>Pseudomonadota</taxon>
        <taxon>Alphaproteobacteria</taxon>
        <taxon>Sphingomonadales</taxon>
        <taxon>Sphingomonadaceae</taxon>
        <taxon>Sphingomonas</taxon>
    </lineage>
</organism>
<dbReference type="Gene3D" id="3.40.50.2300">
    <property type="match status" value="1"/>
</dbReference>
<dbReference type="InterPro" id="IPR011006">
    <property type="entry name" value="CheY-like_superfamily"/>
</dbReference>
<dbReference type="SMART" id="SM00448">
    <property type="entry name" value="REC"/>
    <property type="match status" value="1"/>
</dbReference>
<feature type="modified residue" description="4-aspartylphosphate" evidence="3">
    <location>
        <position position="65"/>
    </location>
</feature>
<comment type="caution">
    <text evidence="6">The sequence shown here is derived from an EMBL/GenBank/DDBJ whole genome shotgun (WGS) entry which is preliminary data.</text>
</comment>
<dbReference type="EMBL" id="JAUOTP010000003">
    <property type="protein sequence ID" value="MDO6414201.1"/>
    <property type="molecule type" value="Genomic_DNA"/>
</dbReference>
<feature type="domain" description="Response regulatory" evidence="5">
    <location>
        <begin position="14"/>
        <end position="130"/>
    </location>
</feature>
<dbReference type="InterPro" id="IPR039420">
    <property type="entry name" value="WalR-like"/>
</dbReference>
<dbReference type="CDD" id="cd06170">
    <property type="entry name" value="LuxR_C_like"/>
    <property type="match status" value="1"/>
</dbReference>
<sequence length="215" mass="23540">MADDAVLMQINPIRVLVVDDHPLLREGLVATIAKHADFEIAGEARDGAEAVEQFRSLRPDVTLMDIQMPEMGGIEAIERIRDQDPSAAIVVLTTYPGDSQALRALKAGASGYLLKSCIRKDLLQAIRTVHAGERSISSEVAQSIAMHALDGRLSEREMSILRLVAQGNPNKQIAWQLSLSTDTVKGHLKNIFTKLDVTDRTHAVAVAIRRGFIEL</sequence>
<dbReference type="CDD" id="cd17535">
    <property type="entry name" value="REC_NarL-like"/>
    <property type="match status" value="1"/>
</dbReference>
<name>A0ABT8Y7C5_9SPHN</name>
<accession>A0ABT8Y7C5</accession>
<dbReference type="RefSeq" id="WP_303541225.1">
    <property type="nucleotide sequence ID" value="NZ_JAUOTP010000003.1"/>
</dbReference>
<dbReference type="InterPro" id="IPR058245">
    <property type="entry name" value="NreC/VraR/RcsB-like_REC"/>
</dbReference>
<evidence type="ECO:0000259" key="4">
    <source>
        <dbReference type="PROSITE" id="PS50043"/>
    </source>
</evidence>
<dbReference type="SUPFAM" id="SSF46894">
    <property type="entry name" value="C-terminal effector domain of the bipartite response regulators"/>
    <property type="match status" value="1"/>
</dbReference>
<dbReference type="Pfam" id="PF00196">
    <property type="entry name" value="GerE"/>
    <property type="match status" value="1"/>
</dbReference>
<dbReference type="Pfam" id="PF00072">
    <property type="entry name" value="Response_reg"/>
    <property type="match status" value="1"/>
</dbReference>
<proteinExistence type="predicted"/>
<evidence type="ECO:0000256" key="3">
    <source>
        <dbReference type="PROSITE-ProRule" id="PRU00169"/>
    </source>
</evidence>
<evidence type="ECO:0000259" key="5">
    <source>
        <dbReference type="PROSITE" id="PS50110"/>
    </source>
</evidence>
<dbReference type="PRINTS" id="PR00038">
    <property type="entry name" value="HTHLUXR"/>
</dbReference>
<reference evidence="6" key="1">
    <citation type="submission" date="2023-07" db="EMBL/GenBank/DDBJ databases">
        <authorList>
            <person name="Kim M."/>
        </authorList>
    </citation>
    <scope>NUCLEOTIDE SEQUENCE</scope>
    <source>
        <strain evidence="6">BIUV-7</strain>
    </source>
</reference>
<dbReference type="InterPro" id="IPR016032">
    <property type="entry name" value="Sig_transdc_resp-reg_C-effctor"/>
</dbReference>
<dbReference type="InterPro" id="IPR001789">
    <property type="entry name" value="Sig_transdc_resp-reg_receiver"/>
</dbReference>
<evidence type="ECO:0000313" key="7">
    <source>
        <dbReference type="Proteomes" id="UP001169764"/>
    </source>
</evidence>
<keyword evidence="2" id="KW-0238">DNA-binding</keyword>
<protein>
    <submittedName>
        <fullName evidence="6">Response regulator transcription factor</fullName>
    </submittedName>
</protein>
<dbReference type="PROSITE" id="PS00622">
    <property type="entry name" value="HTH_LUXR_1"/>
    <property type="match status" value="1"/>
</dbReference>
<keyword evidence="1 3" id="KW-0597">Phosphoprotein</keyword>
<dbReference type="PROSITE" id="PS50043">
    <property type="entry name" value="HTH_LUXR_2"/>
    <property type="match status" value="1"/>
</dbReference>
<feature type="domain" description="HTH luxR-type" evidence="4">
    <location>
        <begin position="146"/>
        <end position="211"/>
    </location>
</feature>
<keyword evidence="7" id="KW-1185">Reference proteome</keyword>
<dbReference type="PANTHER" id="PTHR43214">
    <property type="entry name" value="TWO-COMPONENT RESPONSE REGULATOR"/>
    <property type="match status" value="1"/>
</dbReference>